<dbReference type="STRING" id="212602.A0A420HEY5"/>
<evidence type="ECO:0000259" key="1">
    <source>
        <dbReference type="Pfam" id="PF00501"/>
    </source>
</evidence>
<dbReference type="InterPro" id="IPR042099">
    <property type="entry name" value="ANL_N_sf"/>
</dbReference>
<keyword evidence="2" id="KW-0436">Ligase</keyword>
<dbReference type="Proteomes" id="UP000286134">
    <property type="component" value="Unassembled WGS sequence"/>
</dbReference>
<dbReference type="SUPFAM" id="SSF56801">
    <property type="entry name" value="Acetyl-CoA synthetase-like"/>
    <property type="match status" value="1"/>
</dbReference>
<evidence type="ECO:0000313" key="3">
    <source>
        <dbReference type="Proteomes" id="UP000286134"/>
    </source>
</evidence>
<dbReference type="OrthoDB" id="4138492at2759"/>
<reference evidence="2 3" key="1">
    <citation type="journal article" date="2018" name="BMC Genomics">
        <title>Comparative genome analyses reveal sequence features reflecting distinct modes of host-adaptation between dicot and monocot powdery mildew.</title>
        <authorList>
            <person name="Wu Y."/>
            <person name="Ma X."/>
            <person name="Pan Z."/>
            <person name="Kale S.D."/>
            <person name="Song Y."/>
            <person name="King H."/>
            <person name="Zhang Q."/>
            <person name="Presley C."/>
            <person name="Deng X."/>
            <person name="Wei C.I."/>
            <person name="Xiao S."/>
        </authorList>
    </citation>
    <scope>NUCLEOTIDE SEQUENCE [LARGE SCALE GENOMIC DNA]</scope>
    <source>
        <strain evidence="2">UMSG2</strain>
    </source>
</reference>
<dbReference type="Pfam" id="PF00501">
    <property type="entry name" value="AMP-binding"/>
    <property type="match status" value="1"/>
</dbReference>
<dbReference type="EMBL" id="MCFK01008510">
    <property type="protein sequence ID" value="RKF55991.1"/>
    <property type="molecule type" value="Genomic_DNA"/>
</dbReference>
<dbReference type="Gene3D" id="3.40.50.12780">
    <property type="entry name" value="N-terminal domain of ligase-like"/>
    <property type="match status" value="1"/>
</dbReference>
<comment type="caution">
    <text evidence="2">The sequence shown here is derived from an EMBL/GenBank/DDBJ whole genome shotgun (WGS) entry which is preliminary data.</text>
</comment>
<dbReference type="PANTHER" id="PTHR43272">
    <property type="entry name" value="LONG-CHAIN-FATTY-ACID--COA LIGASE"/>
    <property type="match status" value="1"/>
</dbReference>
<dbReference type="PANTHER" id="PTHR43272:SF11">
    <property type="entry name" value="AMP-DEPENDENT SYNTHETASE_LIGASE DOMAIN-CONTAINING PROTEIN"/>
    <property type="match status" value="1"/>
</dbReference>
<keyword evidence="3" id="KW-1185">Reference proteome</keyword>
<dbReference type="GO" id="GO:0004467">
    <property type="term" value="F:long-chain fatty acid-CoA ligase activity"/>
    <property type="evidence" value="ECO:0007669"/>
    <property type="project" value="TreeGrafter"/>
</dbReference>
<dbReference type="AlphaFoldDB" id="A0A420HEY5"/>
<dbReference type="GO" id="GO:0005783">
    <property type="term" value="C:endoplasmic reticulum"/>
    <property type="evidence" value="ECO:0007669"/>
    <property type="project" value="TreeGrafter"/>
</dbReference>
<dbReference type="InterPro" id="IPR000873">
    <property type="entry name" value="AMP-dep_synth/lig_dom"/>
</dbReference>
<gene>
    <name evidence="2" type="ORF">OnM2_085016</name>
</gene>
<accession>A0A420HEY5</accession>
<sequence>MDYLLTELDKLVTRTLSEWDRLSTTLFILSISSVVYFTIYAREPDTHPLFLERQTQASPIRQKGESAIFRSHSAPYGTALSSGLNLRNPGDSKWAHGKDGDLRDIWKRAIAGAQDRLGNELGKTGKLFTLQGTSEVIEHDLDEITKQISSIGQFLKKKQSERVAIYLPNSVEFLASLFACAFHESTAILLKYDQSPTSLLSQLERAKADTVIAASGSFPINLMLEKYSELKRLIFVVDGGSKHIDWKEVPVGMNDDLNISTWHEIVQSRELTSEANLFSYDSSTDLKPVIVFTAEEMVEFTQANIIAGIAGQLTSVPASQIFKPSDLFLPIDCLSTIYPLTLTLSALFSNADVALTAVASHSPSLTTATRGIAPTVIAASSTTMIRFHNETKQELSSPLYSFVHWLEERCLTRKGHMPSASIFSSVFKNLYPTIGNAPGKLRLIYISSLAGVDKPISSLILSDLRIFTKSRIIYSLTAPQVAGAVSQTGIFDYRQGKLPNMAHFGAPVTSLELHFRDKGEYRNTDFASCGEIIVNGPAVVGGKAKLGVEGMMNDDFTLRLLKK</sequence>
<evidence type="ECO:0000313" key="2">
    <source>
        <dbReference type="EMBL" id="RKF55991.1"/>
    </source>
</evidence>
<feature type="domain" description="AMP-dependent synthetase/ligase" evidence="1">
    <location>
        <begin position="143"/>
        <end position="238"/>
    </location>
</feature>
<protein>
    <submittedName>
        <fullName evidence="2">Putative amp-dependent synthetase ligase</fullName>
    </submittedName>
</protein>
<dbReference type="GO" id="GO:0016020">
    <property type="term" value="C:membrane"/>
    <property type="evidence" value="ECO:0007669"/>
    <property type="project" value="TreeGrafter"/>
</dbReference>
<name>A0A420HEY5_9PEZI</name>
<organism evidence="2 3">
    <name type="scientific">Erysiphe neolycopersici</name>
    <dbReference type="NCBI Taxonomy" id="212602"/>
    <lineage>
        <taxon>Eukaryota</taxon>
        <taxon>Fungi</taxon>
        <taxon>Dikarya</taxon>
        <taxon>Ascomycota</taxon>
        <taxon>Pezizomycotina</taxon>
        <taxon>Leotiomycetes</taxon>
        <taxon>Erysiphales</taxon>
        <taxon>Erysiphaceae</taxon>
        <taxon>Erysiphe</taxon>
    </lineage>
</organism>
<proteinExistence type="predicted"/>